<accession>A0AAV1TQ61</accession>
<evidence type="ECO:0000313" key="2">
    <source>
        <dbReference type="EMBL" id="CAK7923248.1"/>
    </source>
</evidence>
<reference evidence="2" key="1">
    <citation type="submission" date="2024-01" db="EMBL/GenBank/DDBJ databases">
        <authorList>
            <person name="Webb A."/>
        </authorList>
    </citation>
    <scope>NUCLEOTIDE SEQUENCE</scope>
    <source>
        <strain evidence="2">Pm1</strain>
    </source>
</reference>
<dbReference type="Proteomes" id="UP001162060">
    <property type="component" value="Unassembled WGS sequence"/>
</dbReference>
<dbReference type="PANTHER" id="PTHR37984">
    <property type="entry name" value="PROTEIN CBG26694"/>
    <property type="match status" value="1"/>
</dbReference>
<comment type="caution">
    <text evidence="2">The sequence shown here is derived from an EMBL/GenBank/DDBJ whole genome shotgun (WGS) entry which is preliminary data.</text>
</comment>
<gene>
    <name evidence="2" type="ORF">PM001_LOCUS8398</name>
</gene>
<sequence>MDFVFGFPEDVHKNTIFLVFVDRFSKMFILVAAPESITAQGCTRFFIDTIIRLHGLPREPVSDRDPRIAAKFWQSVLLSLGTRLTMSTHDYPETDGPTERVNCVLEEILRGFSHSFTSWSEFWPMVEFIINKSVHASTTRTTFFVNGLRHIRFPAFLECDSSLRGMDSLEQDRSVSCSSHVDNDVDMKDSDVVSIDTDDDDDDDAGIISIANDCYSRDDDALTGEDDVLLAVHTKCTVVDKDETAEEFLLTREAVVRFA</sequence>
<organism evidence="2 3">
    <name type="scientific">Peronospora matthiolae</name>
    <dbReference type="NCBI Taxonomy" id="2874970"/>
    <lineage>
        <taxon>Eukaryota</taxon>
        <taxon>Sar</taxon>
        <taxon>Stramenopiles</taxon>
        <taxon>Oomycota</taxon>
        <taxon>Peronosporomycetes</taxon>
        <taxon>Peronosporales</taxon>
        <taxon>Peronosporaceae</taxon>
        <taxon>Peronospora</taxon>
    </lineage>
</organism>
<evidence type="ECO:0000259" key="1">
    <source>
        <dbReference type="PROSITE" id="PS50994"/>
    </source>
</evidence>
<dbReference type="PANTHER" id="PTHR37984:SF5">
    <property type="entry name" value="PROTEIN NYNRIN-LIKE"/>
    <property type="match status" value="1"/>
</dbReference>
<dbReference type="SUPFAM" id="SSF53098">
    <property type="entry name" value="Ribonuclease H-like"/>
    <property type="match status" value="1"/>
</dbReference>
<dbReference type="InterPro" id="IPR036397">
    <property type="entry name" value="RNaseH_sf"/>
</dbReference>
<name>A0AAV1TQ61_9STRA</name>
<protein>
    <recommendedName>
        <fullName evidence="1">Integrase catalytic domain-containing protein</fullName>
    </recommendedName>
</protein>
<dbReference type="EMBL" id="CAKLBY020000068">
    <property type="protein sequence ID" value="CAK7923248.1"/>
    <property type="molecule type" value="Genomic_DNA"/>
</dbReference>
<feature type="domain" description="Integrase catalytic" evidence="1">
    <location>
        <begin position="1"/>
        <end position="150"/>
    </location>
</feature>
<proteinExistence type="predicted"/>
<evidence type="ECO:0000313" key="3">
    <source>
        <dbReference type="Proteomes" id="UP001162060"/>
    </source>
</evidence>
<dbReference type="GO" id="GO:0003676">
    <property type="term" value="F:nucleic acid binding"/>
    <property type="evidence" value="ECO:0007669"/>
    <property type="project" value="InterPro"/>
</dbReference>
<dbReference type="PROSITE" id="PS50994">
    <property type="entry name" value="INTEGRASE"/>
    <property type="match status" value="1"/>
</dbReference>
<dbReference type="InterPro" id="IPR001584">
    <property type="entry name" value="Integrase_cat-core"/>
</dbReference>
<dbReference type="InterPro" id="IPR012337">
    <property type="entry name" value="RNaseH-like_sf"/>
</dbReference>
<dbReference type="GO" id="GO:0015074">
    <property type="term" value="P:DNA integration"/>
    <property type="evidence" value="ECO:0007669"/>
    <property type="project" value="InterPro"/>
</dbReference>
<dbReference type="AlphaFoldDB" id="A0AAV1TQ61"/>
<dbReference type="InterPro" id="IPR050951">
    <property type="entry name" value="Retrovirus_Pol_polyprotein"/>
</dbReference>
<dbReference type="Gene3D" id="3.30.420.10">
    <property type="entry name" value="Ribonuclease H-like superfamily/Ribonuclease H"/>
    <property type="match status" value="1"/>
</dbReference>